<evidence type="ECO:0000313" key="6">
    <source>
        <dbReference type="EMBL" id="MCF4006197.1"/>
    </source>
</evidence>
<evidence type="ECO:0000256" key="2">
    <source>
        <dbReference type="ARBA" id="ARBA00023125"/>
    </source>
</evidence>
<evidence type="ECO:0000256" key="4">
    <source>
        <dbReference type="SAM" id="MobiDB-lite"/>
    </source>
</evidence>
<keyword evidence="7" id="KW-1185">Reference proteome</keyword>
<gene>
    <name evidence="6" type="ORF">L1O03_03255</name>
</gene>
<feature type="compositionally biased region" description="Pro residues" evidence="4">
    <location>
        <begin position="159"/>
        <end position="174"/>
    </location>
</feature>
<protein>
    <submittedName>
        <fullName evidence="6">Metalloregulator ArsR/SmtB family transcription factor</fullName>
    </submittedName>
</protein>
<dbReference type="InterPro" id="IPR051011">
    <property type="entry name" value="Metal_resp_trans_reg"/>
</dbReference>
<dbReference type="CDD" id="cd00090">
    <property type="entry name" value="HTH_ARSR"/>
    <property type="match status" value="1"/>
</dbReference>
<feature type="compositionally biased region" description="Basic and acidic residues" evidence="4">
    <location>
        <begin position="119"/>
        <end position="129"/>
    </location>
</feature>
<dbReference type="AlphaFoldDB" id="A0A9X1QPS5"/>
<name>A0A9X1QPS5_9CORY</name>
<dbReference type="PANTHER" id="PTHR43132">
    <property type="entry name" value="ARSENICAL RESISTANCE OPERON REPRESSOR ARSR-RELATED"/>
    <property type="match status" value="1"/>
</dbReference>
<dbReference type="InterPro" id="IPR036388">
    <property type="entry name" value="WH-like_DNA-bd_sf"/>
</dbReference>
<sequence length="174" mass="18580">MIQNKEETLSKDDLSRAATIISALNSPLRTQIILMLAEGPLYVHQIVTSLDQSQPLVSQHLRVLKQAGIVAPTRKGKQVIYRLIRTDIPALISWVAGHNPGPDGGTELSGRQPGEVDELADRRAKKESSAESTEASGGENALGAAAIVRPHAVMDTIPNPSPRPVPGMSPMDPS</sequence>
<reference evidence="6" key="1">
    <citation type="submission" date="2022-01" db="EMBL/GenBank/DDBJ databases">
        <title>Corynebacterium sp. nov isolated from isolated from the feces of the greater white-fronted geese (Anser albifrons) at Poyang Lake, PR China.</title>
        <authorList>
            <person name="Liu Q."/>
        </authorList>
    </citation>
    <scope>NUCLEOTIDE SEQUENCE</scope>
    <source>
        <strain evidence="6">JCM 32435</strain>
    </source>
</reference>
<accession>A0A9X1QPS5</accession>
<dbReference type="InterPro" id="IPR036390">
    <property type="entry name" value="WH_DNA-bd_sf"/>
</dbReference>
<dbReference type="EMBL" id="JAKGSI010000001">
    <property type="protein sequence ID" value="MCF4006197.1"/>
    <property type="molecule type" value="Genomic_DNA"/>
</dbReference>
<dbReference type="SUPFAM" id="SSF46785">
    <property type="entry name" value="Winged helix' DNA-binding domain"/>
    <property type="match status" value="1"/>
</dbReference>
<keyword evidence="3" id="KW-0804">Transcription</keyword>
<dbReference type="PRINTS" id="PR00778">
    <property type="entry name" value="HTHARSR"/>
</dbReference>
<comment type="caution">
    <text evidence="6">The sequence shown here is derived from an EMBL/GenBank/DDBJ whole genome shotgun (WGS) entry which is preliminary data.</text>
</comment>
<evidence type="ECO:0000313" key="7">
    <source>
        <dbReference type="Proteomes" id="UP001139336"/>
    </source>
</evidence>
<evidence type="ECO:0000259" key="5">
    <source>
        <dbReference type="PROSITE" id="PS50987"/>
    </source>
</evidence>
<dbReference type="PROSITE" id="PS50987">
    <property type="entry name" value="HTH_ARSR_2"/>
    <property type="match status" value="1"/>
</dbReference>
<dbReference type="GO" id="GO:0003677">
    <property type="term" value="F:DNA binding"/>
    <property type="evidence" value="ECO:0007669"/>
    <property type="project" value="UniProtKB-KW"/>
</dbReference>
<feature type="domain" description="HTH arsR-type" evidence="5">
    <location>
        <begin position="9"/>
        <end position="103"/>
    </location>
</feature>
<dbReference type="SMART" id="SM00418">
    <property type="entry name" value="HTH_ARSR"/>
    <property type="match status" value="1"/>
</dbReference>
<evidence type="ECO:0000256" key="3">
    <source>
        <dbReference type="ARBA" id="ARBA00023163"/>
    </source>
</evidence>
<dbReference type="NCBIfam" id="NF033788">
    <property type="entry name" value="HTH_metalloreg"/>
    <property type="match status" value="1"/>
</dbReference>
<dbReference type="Gene3D" id="1.10.10.10">
    <property type="entry name" value="Winged helix-like DNA-binding domain superfamily/Winged helix DNA-binding domain"/>
    <property type="match status" value="1"/>
</dbReference>
<dbReference type="Proteomes" id="UP001139336">
    <property type="component" value="Unassembled WGS sequence"/>
</dbReference>
<dbReference type="RefSeq" id="WP_236117967.1">
    <property type="nucleotide sequence ID" value="NZ_JAKGSI010000001.1"/>
</dbReference>
<dbReference type="Pfam" id="PF01022">
    <property type="entry name" value="HTH_5"/>
    <property type="match status" value="1"/>
</dbReference>
<dbReference type="InterPro" id="IPR001845">
    <property type="entry name" value="HTH_ArsR_DNA-bd_dom"/>
</dbReference>
<feature type="region of interest" description="Disordered" evidence="4">
    <location>
        <begin position="99"/>
        <end position="174"/>
    </location>
</feature>
<feature type="compositionally biased region" description="Low complexity" evidence="4">
    <location>
        <begin position="130"/>
        <end position="141"/>
    </location>
</feature>
<keyword evidence="1" id="KW-0805">Transcription regulation</keyword>
<proteinExistence type="predicted"/>
<dbReference type="InterPro" id="IPR011991">
    <property type="entry name" value="ArsR-like_HTH"/>
</dbReference>
<dbReference type="PANTHER" id="PTHR43132:SF2">
    <property type="entry name" value="ARSENICAL RESISTANCE OPERON REPRESSOR ARSR-RELATED"/>
    <property type="match status" value="1"/>
</dbReference>
<evidence type="ECO:0000256" key="1">
    <source>
        <dbReference type="ARBA" id="ARBA00023015"/>
    </source>
</evidence>
<keyword evidence="2" id="KW-0238">DNA-binding</keyword>
<dbReference type="GO" id="GO:0003700">
    <property type="term" value="F:DNA-binding transcription factor activity"/>
    <property type="evidence" value="ECO:0007669"/>
    <property type="project" value="InterPro"/>
</dbReference>
<organism evidence="6 7">
    <name type="scientific">Corynebacterium uropygiale</name>
    <dbReference type="NCBI Taxonomy" id="1775911"/>
    <lineage>
        <taxon>Bacteria</taxon>
        <taxon>Bacillati</taxon>
        <taxon>Actinomycetota</taxon>
        <taxon>Actinomycetes</taxon>
        <taxon>Mycobacteriales</taxon>
        <taxon>Corynebacteriaceae</taxon>
        <taxon>Corynebacterium</taxon>
    </lineage>
</organism>